<comment type="caution">
    <text evidence="1">The sequence shown here is derived from an EMBL/GenBank/DDBJ whole genome shotgun (WGS) entry which is preliminary data.</text>
</comment>
<dbReference type="EMBL" id="LFZO01000058">
    <property type="protein sequence ID" value="KXT15424.1"/>
    <property type="molecule type" value="Genomic_DNA"/>
</dbReference>
<dbReference type="AlphaFoldDB" id="A0A139ILC3"/>
<reference evidence="1 2" key="1">
    <citation type="submission" date="2015-07" db="EMBL/GenBank/DDBJ databases">
        <title>Comparative genomics of the Sigatoka disease complex on banana suggests a link between parallel evolutionary changes in Pseudocercospora fijiensis and Pseudocercospora eumusae and increased virulence on the banana host.</title>
        <authorList>
            <person name="Chang T.-C."/>
            <person name="Salvucci A."/>
            <person name="Crous P.W."/>
            <person name="Stergiopoulos I."/>
        </authorList>
    </citation>
    <scope>NUCLEOTIDE SEQUENCE [LARGE SCALE GENOMIC DNA]</scope>
    <source>
        <strain evidence="1 2">CBS 116634</strain>
    </source>
</reference>
<accession>A0A139ILC3</accession>
<dbReference type="OrthoDB" id="3222at2759"/>
<keyword evidence="2" id="KW-1185">Reference proteome</keyword>
<name>A0A139ILC3_9PEZI</name>
<gene>
    <name evidence="1" type="ORF">AC579_10587</name>
</gene>
<organism evidence="1 2">
    <name type="scientific">Pseudocercospora musae</name>
    <dbReference type="NCBI Taxonomy" id="113226"/>
    <lineage>
        <taxon>Eukaryota</taxon>
        <taxon>Fungi</taxon>
        <taxon>Dikarya</taxon>
        <taxon>Ascomycota</taxon>
        <taxon>Pezizomycotina</taxon>
        <taxon>Dothideomycetes</taxon>
        <taxon>Dothideomycetidae</taxon>
        <taxon>Mycosphaerellales</taxon>
        <taxon>Mycosphaerellaceae</taxon>
        <taxon>Pseudocercospora</taxon>
    </lineage>
</organism>
<proteinExistence type="predicted"/>
<evidence type="ECO:0000313" key="2">
    <source>
        <dbReference type="Proteomes" id="UP000073492"/>
    </source>
</evidence>
<sequence length="107" mass="11666">MHMSSPRYHNEITLTVLRSTSIREPQTSSSPVASSQIQIKDTPLVASYSWIAPVLVFRKYSIALSLSLKDAMIRGPAQALALIRAVAGNSIARLMCGPRPDTIPTMN</sequence>
<evidence type="ECO:0000313" key="1">
    <source>
        <dbReference type="EMBL" id="KXT15424.1"/>
    </source>
</evidence>
<dbReference type="Proteomes" id="UP000073492">
    <property type="component" value="Unassembled WGS sequence"/>
</dbReference>
<protein>
    <submittedName>
        <fullName evidence="1">Uncharacterized protein</fullName>
    </submittedName>
</protein>